<dbReference type="Gene3D" id="3.50.50.60">
    <property type="entry name" value="FAD/NAD(P)-binding domain"/>
    <property type="match status" value="1"/>
</dbReference>
<comment type="caution">
    <text evidence="3">The sequence shown here is derived from an EMBL/GenBank/DDBJ whole genome shotgun (WGS) entry which is preliminary data.</text>
</comment>
<dbReference type="GO" id="GO:0005737">
    <property type="term" value="C:cytoplasm"/>
    <property type="evidence" value="ECO:0007669"/>
    <property type="project" value="TreeGrafter"/>
</dbReference>
<dbReference type="Pfam" id="PF02597">
    <property type="entry name" value="ThiS"/>
    <property type="match status" value="1"/>
</dbReference>
<dbReference type="GO" id="GO:0016491">
    <property type="term" value="F:oxidoreductase activity"/>
    <property type="evidence" value="ECO:0007669"/>
    <property type="project" value="UniProtKB-KW"/>
</dbReference>
<gene>
    <name evidence="3" type="ORF">BGZ97_001454</name>
</gene>
<evidence type="ECO:0000313" key="3">
    <source>
        <dbReference type="EMBL" id="KAG0323017.1"/>
    </source>
</evidence>
<protein>
    <recommendedName>
        <fullName evidence="2">FAD dependent oxidoreductase domain-containing protein</fullName>
    </recommendedName>
</protein>
<dbReference type="InterPro" id="IPR016155">
    <property type="entry name" value="Mopterin_synth/thiamin_S_b"/>
</dbReference>
<proteinExistence type="predicted"/>
<dbReference type="Proteomes" id="UP000823405">
    <property type="component" value="Unassembled WGS sequence"/>
</dbReference>
<keyword evidence="1" id="KW-0560">Oxidoreductase</keyword>
<dbReference type="InterPro" id="IPR012675">
    <property type="entry name" value="Beta-grasp_dom_sf"/>
</dbReference>
<dbReference type="SUPFAM" id="SSF51905">
    <property type="entry name" value="FAD/NAD(P)-binding domain"/>
    <property type="match status" value="1"/>
</dbReference>
<evidence type="ECO:0000259" key="2">
    <source>
        <dbReference type="Pfam" id="PF01266"/>
    </source>
</evidence>
<evidence type="ECO:0000256" key="1">
    <source>
        <dbReference type="ARBA" id="ARBA00023002"/>
    </source>
</evidence>
<sequence length="418" mass="44714">MFGRAHATLRAVAASPEIAIIGGGLVGRLIGWQLAHSGRRVVLYERGDAAGSQAAAWVAAGMLAPLAEAALSEALIAELGMESLELWPTILAKLPEPVFFQRHGTLVIWHPADRTQAQLFEQGMRAHLSADLQQHGIIKLQGAAMQATEPALGARFSQALLLPLEGQLDNRQLLTALAAGLAQHQAKLHWGTTIDDRALPSADLVIDCRGLGAQASWPALRGVRGEVIRLHAPGIGLSRPMRLLHPRYPLYIAPKENDVYVIGATEIESEDQSAVSVRSALELLSAAFSVHPAFGEARILEFNTQCRPTLPDHLPAITWDGARILRINGLSRHGYLIAPAICQQALAMIERLLDGIISNADTYNLLPSASLADALAAFGAHPPFAAAVNGVFVAQADYFQHLLKDGDCIDVVQPVMGG</sequence>
<dbReference type="OrthoDB" id="10267509at2759"/>
<dbReference type="InterPro" id="IPR036188">
    <property type="entry name" value="FAD/NAD-bd_sf"/>
</dbReference>
<dbReference type="Gene3D" id="3.10.20.30">
    <property type="match status" value="1"/>
</dbReference>
<keyword evidence="4" id="KW-1185">Reference proteome</keyword>
<evidence type="ECO:0000313" key="4">
    <source>
        <dbReference type="Proteomes" id="UP000823405"/>
    </source>
</evidence>
<dbReference type="Pfam" id="PF01266">
    <property type="entry name" value="DAO"/>
    <property type="match status" value="1"/>
</dbReference>
<dbReference type="PANTHER" id="PTHR13847">
    <property type="entry name" value="SARCOSINE DEHYDROGENASE-RELATED"/>
    <property type="match status" value="1"/>
</dbReference>
<dbReference type="SUPFAM" id="SSF54373">
    <property type="entry name" value="FAD-linked reductases, C-terminal domain"/>
    <property type="match status" value="1"/>
</dbReference>
<reference evidence="3" key="1">
    <citation type="journal article" date="2020" name="Fungal Divers.">
        <title>Resolving the Mortierellaceae phylogeny through synthesis of multi-gene phylogenetics and phylogenomics.</title>
        <authorList>
            <person name="Vandepol N."/>
            <person name="Liber J."/>
            <person name="Desiro A."/>
            <person name="Na H."/>
            <person name="Kennedy M."/>
            <person name="Barry K."/>
            <person name="Grigoriev I.V."/>
            <person name="Miller A.N."/>
            <person name="O'Donnell K."/>
            <person name="Stajich J.E."/>
            <person name="Bonito G."/>
        </authorList>
    </citation>
    <scope>NUCLEOTIDE SEQUENCE</scope>
    <source>
        <strain evidence="3">NVP60</strain>
    </source>
</reference>
<accession>A0A9P6UVR5</accession>
<dbReference type="InterPro" id="IPR003749">
    <property type="entry name" value="ThiS/MoaD-like"/>
</dbReference>
<feature type="domain" description="FAD dependent oxidoreductase" evidence="2">
    <location>
        <begin position="18"/>
        <end position="343"/>
    </location>
</feature>
<dbReference type="PANTHER" id="PTHR13847:SF289">
    <property type="entry name" value="GLYCINE OXIDASE"/>
    <property type="match status" value="1"/>
</dbReference>
<name>A0A9P6UVR5_9FUNG</name>
<organism evidence="3 4">
    <name type="scientific">Linnemannia gamsii</name>
    <dbReference type="NCBI Taxonomy" id="64522"/>
    <lineage>
        <taxon>Eukaryota</taxon>
        <taxon>Fungi</taxon>
        <taxon>Fungi incertae sedis</taxon>
        <taxon>Mucoromycota</taxon>
        <taxon>Mortierellomycotina</taxon>
        <taxon>Mortierellomycetes</taxon>
        <taxon>Mortierellales</taxon>
        <taxon>Mortierellaceae</taxon>
        <taxon>Linnemannia</taxon>
    </lineage>
</organism>
<dbReference type="AlphaFoldDB" id="A0A9P6UVR5"/>
<dbReference type="InterPro" id="IPR006076">
    <property type="entry name" value="FAD-dep_OxRdtase"/>
</dbReference>
<dbReference type="EMBL" id="JAAAIN010000013">
    <property type="protein sequence ID" value="KAG0323017.1"/>
    <property type="molecule type" value="Genomic_DNA"/>
</dbReference>
<dbReference type="SUPFAM" id="SSF54285">
    <property type="entry name" value="MoaD/ThiS"/>
    <property type="match status" value="1"/>
</dbReference>
<dbReference type="Gene3D" id="3.30.9.10">
    <property type="entry name" value="D-Amino Acid Oxidase, subunit A, domain 2"/>
    <property type="match status" value="1"/>
</dbReference>